<evidence type="ECO:0000313" key="3">
    <source>
        <dbReference type="Proteomes" id="UP001197247"/>
    </source>
</evidence>
<sequence length="513" mass="57087">MMTGTTLDAMGAGVVALLVQPLLRKGERIRAIVPEDHAHRHLHVVTRQRYLCFDRRQQSIVRQFEVRTVVRAEQTQDGISHRADVECSDGTFKELRVASAQDARILGAAVERACDEALHDVDPLLPDETEDPTADFMLASAGDQWSLVVSRPEVRARDASAVIAALAPMLSNPLLARRSLESVVLTVEGYDDREELWEIPEVRTFLQHLDARFPYWFYFLDKQTAGLSDVVRSVLPVEFTSDDLRRRLTTSWVPALRQVSAFAGLGDQVADVMIQRSLSYLRQTPGEPVTPPLPELAEPALPEPDDDRPEPLDPEEVMGDLAELLADLPSAADPGPGDELLVYLWSVLRARSLVRRQTQVENVRAVASLLALHRLKTVFQHHAFGEGGPEEHYEFPSAELIGEFPRAEPFWIGVHAGADATFDARIEPGDTTAWVVEALHDLARNQYDEVVPTLRRVLGRGVLFAALWTSNDDDALYPVPAPVVERIVGQDPTGQELTGRAADAWDWLLDQGR</sequence>
<reference evidence="2 3" key="1">
    <citation type="submission" date="2021-05" db="EMBL/GenBank/DDBJ databases">
        <title>Kineosporia and Streptomyces sp. nov. two new marine actinobacteria isolated from Coral.</title>
        <authorList>
            <person name="Buangrab K."/>
            <person name="Sutthacheep M."/>
            <person name="Yeemin T."/>
            <person name="Harunari E."/>
            <person name="Igarashi Y."/>
            <person name="Kanchanasin P."/>
            <person name="Tanasupawat S."/>
            <person name="Phongsopitanun W."/>
        </authorList>
    </citation>
    <scope>NUCLEOTIDE SEQUENCE [LARGE SCALE GENOMIC DNA]</scope>
    <source>
        <strain evidence="2 3">J2-2</strain>
    </source>
</reference>
<keyword evidence="3" id="KW-1185">Reference proteome</keyword>
<evidence type="ECO:0000256" key="1">
    <source>
        <dbReference type="SAM" id="MobiDB-lite"/>
    </source>
</evidence>
<comment type="caution">
    <text evidence="2">The sequence shown here is derived from an EMBL/GenBank/DDBJ whole genome shotgun (WGS) entry which is preliminary data.</text>
</comment>
<organism evidence="2 3">
    <name type="scientific">Kineosporia corallincola</name>
    <dbReference type="NCBI Taxonomy" id="2835133"/>
    <lineage>
        <taxon>Bacteria</taxon>
        <taxon>Bacillati</taxon>
        <taxon>Actinomycetota</taxon>
        <taxon>Actinomycetes</taxon>
        <taxon>Kineosporiales</taxon>
        <taxon>Kineosporiaceae</taxon>
        <taxon>Kineosporia</taxon>
    </lineage>
</organism>
<dbReference type="RefSeq" id="WP_214159957.1">
    <property type="nucleotide sequence ID" value="NZ_JAHBAY010000017.1"/>
</dbReference>
<evidence type="ECO:0000313" key="2">
    <source>
        <dbReference type="EMBL" id="MBT0773415.1"/>
    </source>
</evidence>
<proteinExistence type="predicted"/>
<feature type="compositionally biased region" description="Acidic residues" evidence="1">
    <location>
        <begin position="303"/>
        <end position="315"/>
    </location>
</feature>
<gene>
    <name evidence="2" type="ORF">KIH74_31000</name>
</gene>
<protein>
    <submittedName>
        <fullName evidence="2">Uncharacterized protein</fullName>
    </submittedName>
</protein>
<accession>A0ABS5TRJ1</accession>
<dbReference type="Proteomes" id="UP001197247">
    <property type="component" value="Unassembled WGS sequence"/>
</dbReference>
<name>A0ABS5TRJ1_9ACTN</name>
<feature type="region of interest" description="Disordered" evidence="1">
    <location>
        <begin position="284"/>
        <end position="315"/>
    </location>
</feature>
<dbReference type="EMBL" id="JAHBAY010000017">
    <property type="protein sequence ID" value="MBT0773415.1"/>
    <property type="molecule type" value="Genomic_DNA"/>
</dbReference>